<protein>
    <submittedName>
        <fullName evidence="1">Uncharacterized protein</fullName>
    </submittedName>
</protein>
<proteinExistence type="predicted"/>
<comment type="caution">
    <text evidence="1">The sequence shown here is derived from an EMBL/GenBank/DDBJ whole genome shotgun (WGS) entry which is preliminary data.</text>
</comment>
<dbReference type="EMBL" id="JAQNDN010000010">
    <property type="protein sequence ID" value="MDC0669563.1"/>
    <property type="molecule type" value="Genomic_DNA"/>
</dbReference>
<evidence type="ECO:0000313" key="1">
    <source>
        <dbReference type="EMBL" id="MDC0669563.1"/>
    </source>
</evidence>
<sequence>MLRFCDPYELDVPDDLVDGTGYVFEEAGGGDADRLTIEVEELPAAVDPDDVIAAARASAARALGGGVGWSEGQVDTGLGPARTLAITDPEIVGGVWVAALRGPGGRMWTLRFESAREWADTVFLALVAAIGGGSTPPGWARRQAHGTLLALPTWLRPPRVYRFARLGGEARCILDQGSSDMPEEAEFEAWGEAAPGELLVVHALASGKARLAGAEGVYGQWRLDRCDPYGTVLGSTWARVAAAPGLSLRLVVVEREVESIGAAGFLAIAGSVARR</sequence>
<dbReference type="RefSeq" id="WP_271999363.1">
    <property type="nucleotide sequence ID" value="NZ_JAQNDN010000010.1"/>
</dbReference>
<organism evidence="1 2">
    <name type="scientific">Nannocystis radixulma</name>
    <dbReference type="NCBI Taxonomy" id="2995305"/>
    <lineage>
        <taxon>Bacteria</taxon>
        <taxon>Pseudomonadati</taxon>
        <taxon>Myxococcota</taxon>
        <taxon>Polyangia</taxon>
        <taxon>Nannocystales</taxon>
        <taxon>Nannocystaceae</taxon>
        <taxon>Nannocystis</taxon>
    </lineage>
</organism>
<evidence type="ECO:0000313" key="2">
    <source>
        <dbReference type="Proteomes" id="UP001217838"/>
    </source>
</evidence>
<accession>A0ABT5B7W3</accession>
<gene>
    <name evidence="1" type="ORF">POL58_17550</name>
</gene>
<keyword evidence="2" id="KW-1185">Reference proteome</keyword>
<name>A0ABT5B7W3_9BACT</name>
<reference evidence="1 2" key="1">
    <citation type="submission" date="2022-11" db="EMBL/GenBank/DDBJ databases">
        <title>Minimal conservation of predation-associated metabolite biosynthetic gene clusters underscores biosynthetic potential of Myxococcota including descriptions for ten novel species: Archangium lansinium sp. nov., Myxococcus landrumus sp. nov., Nannocystis bai.</title>
        <authorList>
            <person name="Ahearne A."/>
            <person name="Stevens C."/>
            <person name="Dowd S."/>
        </authorList>
    </citation>
    <scope>NUCLEOTIDE SEQUENCE [LARGE SCALE GENOMIC DNA]</scope>
    <source>
        <strain evidence="1 2">NCELM</strain>
    </source>
</reference>
<dbReference type="Proteomes" id="UP001217838">
    <property type="component" value="Unassembled WGS sequence"/>
</dbReference>